<dbReference type="KEGG" id="abac:LuPra_02101"/>
<dbReference type="InterPro" id="IPR050727">
    <property type="entry name" value="GH43_arabinanases"/>
</dbReference>
<dbReference type="STRING" id="1855912.LuPra_02101"/>
<dbReference type="PANTHER" id="PTHR43301:SF3">
    <property type="entry name" value="ARABINAN ENDO-1,5-ALPHA-L-ARABINOSIDASE A-RELATED"/>
    <property type="match status" value="1"/>
</dbReference>
<evidence type="ECO:0000256" key="1">
    <source>
        <dbReference type="ARBA" id="ARBA00004834"/>
    </source>
</evidence>
<dbReference type="Proteomes" id="UP000076079">
    <property type="component" value="Chromosome"/>
</dbReference>
<evidence type="ECO:0000256" key="5">
    <source>
        <dbReference type="PIRSR" id="PIRSR606710-2"/>
    </source>
</evidence>
<evidence type="ECO:0000256" key="2">
    <source>
        <dbReference type="ARBA" id="ARBA00009865"/>
    </source>
</evidence>
<evidence type="ECO:0000313" key="7">
    <source>
        <dbReference type="EMBL" id="AMY08895.1"/>
    </source>
</evidence>
<dbReference type="PANTHER" id="PTHR43301">
    <property type="entry name" value="ARABINAN ENDO-1,5-ALPHA-L-ARABINOSIDASE"/>
    <property type="match status" value="1"/>
</dbReference>
<name>A0A143PJZ7_LUTPR</name>
<dbReference type="Pfam" id="PF04616">
    <property type="entry name" value="Glyco_hydro_43"/>
    <property type="match status" value="1"/>
</dbReference>
<dbReference type="EMBL" id="CP015136">
    <property type="protein sequence ID" value="AMY08895.1"/>
    <property type="molecule type" value="Genomic_DNA"/>
</dbReference>
<dbReference type="RefSeq" id="WP_234800821.1">
    <property type="nucleotide sequence ID" value="NZ_CP015136.1"/>
</dbReference>
<dbReference type="GO" id="GO:0005975">
    <property type="term" value="P:carbohydrate metabolic process"/>
    <property type="evidence" value="ECO:0007669"/>
    <property type="project" value="InterPro"/>
</dbReference>
<gene>
    <name evidence="7" type="ORF">LuPra_02101</name>
</gene>
<protein>
    <submittedName>
        <fullName evidence="7">Beta-xylosidase</fullName>
    </submittedName>
</protein>
<accession>A0A143PJZ7</accession>
<keyword evidence="3 6" id="KW-0378">Hydrolase</keyword>
<dbReference type="SUPFAM" id="SSF75005">
    <property type="entry name" value="Arabinanase/levansucrase/invertase"/>
    <property type="match status" value="1"/>
</dbReference>
<comment type="pathway">
    <text evidence="1">Glycan metabolism; L-arabinan degradation.</text>
</comment>
<dbReference type="AlphaFoldDB" id="A0A143PJZ7"/>
<dbReference type="CDD" id="cd08981">
    <property type="entry name" value="GH43_Bt1873-like"/>
    <property type="match status" value="1"/>
</dbReference>
<reference evidence="7 8" key="1">
    <citation type="journal article" date="2016" name="Genome Announc.">
        <title>First Complete Genome Sequence of a Subdivision 6 Acidobacterium Strain.</title>
        <authorList>
            <person name="Huang S."/>
            <person name="Vieira S."/>
            <person name="Bunk B."/>
            <person name="Riedel T."/>
            <person name="Sproer C."/>
            <person name="Overmann J."/>
        </authorList>
    </citation>
    <scope>NUCLEOTIDE SEQUENCE [LARGE SCALE GENOMIC DNA]</scope>
    <source>
        <strain evidence="8">DSM 100886 HEG_-6_39</strain>
    </source>
</reference>
<comment type="similarity">
    <text evidence="2 6">Belongs to the glycosyl hydrolase 43 family.</text>
</comment>
<proteinExistence type="inferred from homology"/>
<feature type="site" description="Important for catalytic activity, responsible for pKa modulation of the active site Glu and correct orientation of both the proton donor and substrate" evidence="5">
    <location>
        <position position="162"/>
    </location>
</feature>
<sequence>MLPTWLPLLLVVAAWTQPPPSDTTLHRSEIRVRDPFVLADPETKTYYLYSSTTHGMDASEPRKSVVVYRSADLERWSAPVTVAEFPPGHWGRETVWAPEVHRYKGRYYLFVTLTSTETLPTPPGRPRNLKRGTEILVADRPEGPFVPLGKGSQTPPDWMALDGTLWVEDGVPYMVFCHEWIQITDGSVDLVRMNDDLSAPVSKPVTLFHASEADWVRCRADLGELFEGKRYHAFITDGPWLHRTRTGRLFMLWSSYGPTKYATGVAVSTSGRITGPWVQQQAPLWLDDGGHPMLFTAFDGRLVMTIHQPNRLVERARFFEVEDTGETIRIVGEVTNAHAPATPLPR</sequence>
<keyword evidence="4 6" id="KW-0326">Glycosidase</keyword>
<dbReference type="GO" id="GO:0004553">
    <property type="term" value="F:hydrolase activity, hydrolyzing O-glycosyl compounds"/>
    <property type="evidence" value="ECO:0007669"/>
    <property type="project" value="InterPro"/>
</dbReference>
<dbReference type="Gene3D" id="2.115.10.20">
    <property type="entry name" value="Glycosyl hydrolase domain, family 43"/>
    <property type="match status" value="1"/>
</dbReference>
<evidence type="ECO:0000313" key="8">
    <source>
        <dbReference type="Proteomes" id="UP000076079"/>
    </source>
</evidence>
<keyword evidence="8" id="KW-1185">Reference proteome</keyword>
<evidence type="ECO:0000256" key="6">
    <source>
        <dbReference type="RuleBase" id="RU361187"/>
    </source>
</evidence>
<dbReference type="InterPro" id="IPR023296">
    <property type="entry name" value="Glyco_hydro_beta-prop_sf"/>
</dbReference>
<reference evidence="8" key="2">
    <citation type="submission" date="2016-04" db="EMBL/GenBank/DDBJ databases">
        <title>First Complete Genome Sequence of a Subdivision 6 Acidobacterium.</title>
        <authorList>
            <person name="Huang S."/>
            <person name="Vieira S."/>
            <person name="Bunk B."/>
            <person name="Riedel T."/>
            <person name="Sproeer C."/>
            <person name="Overmann J."/>
        </authorList>
    </citation>
    <scope>NUCLEOTIDE SEQUENCE [LARGE SCALE GENOMIC DNA]</scope>
    <source>
        <strain evidence="8">DSM 100886 HEG_-6_39</strain>
    </source>
</reference>
<evidence type="ECO:0000256" key="3">
    <source>
        <dbReference type="ARBA" id="ARBA00022801"/>
    </source>
</evidence>
<organism evidence="7 8">
    <name type="scientific">Luteitalea pratensis</name>
    <dbReference type="NCBI Taxonomy" id="1855912"/>
    <lineage>
        <taxon>Bacteria</taxon>
        <taxon>Pseudomonadati</taxon>
        <taxon>Acidobacteriota</taxon>
        <taxon>Vicinamibacteria</taxon>
        <taxon>Vicinamibacterales</taxon>
        <taxon>Vicinamibacteraceae</taxon>
        <taxon>Luteitalea</taxon>
    </lineage>
</organism>
<dbReference type="InterPro" id="IPR006710">
    <property type="entry name" value="Glyco_hydro_43"/>
</dbReference>
<evidence type="ECO:0000256" key="4">
    <source>
        <dbReference type="ARBA" id="ARBA00023295"/>
    </source>
</evidence>